<proteinExistence type="predicted"/>
<sequence length="349" mass="35976">MKRALARAQGLFARGAMVGLFASVATTNLACGGSTPAPVKPPPTPLHLAPACDLAPAAGLEWIVAVTPRAIADVPDLIPTIARVVPEERFASFAAAHGGIDLRRADDLCVARYRRGGAEKSSTLSIVHGPIDPARLEKAFGERSSNNVERTITSQDPLVVRLAGSLDGERRELGLFGRELVVSSEGSPALFHAAEAFAFGKLKRAQPALRGAALGRAAEVLGNAPVRVFFPGPFEGDTGKGLGGLLRASTAVATSASFGGAPSKINVRLVLVGAWGSDASSAAERLAAAIHVVSESGLGQLFGLHRPVTAPSVKATDDALILDATIDGMALARGLHDALDAEVTEIMGR</sequence>
<organism evidence="2 3">
    <name type="scientific">Labilithrix luteola</name>
    <dbReference type="NCBI Taxonomy" id="1391654"/>
    <lineage>
        <taxon>Bacteria</taxon>
        <taxon>Pseudomonadati</taxon>
        <taxon>Myxococcota</taxon>
        <taxon>Polyangia</taxon>
        <taxon>Polyangiales</taxon>
        <taxon>Labilitrichaceae</taxon>
        <taxon>Labilithrix</taxon>
    </lineage>
</organism>
<dbReference type="STRING" id="1391654.AKJ09_06584"/>
<accession>A0A0K1Q284</accession>
<feature type="signal peptide" evidence="1">
    <location>
        <begin position="1"/>
        <end position="30"/>
    </location>
</feature>
<gene>
    <name evidence="2" type="ORF">AKJ09_06584</name>
</gene>
<evidence type="ECO:0000313" key="3">
    <source>
        <dbReference type="Proteomes" id="UP000064967"/>
    </source>
</evidence>
<name>A0A0K1Q284_9BACT</name>
<keyword evidence="1" id="KW-0732">Signal</keyword>
<dbReference type="AlphaFoldDB" id="A0A0K1Q284"/>
<dbReference type="OrthoDB" id="5514165at2"/>
<evidence type="ECO:0000313" key="2">
    <source>
        <dbReference type="EMBL" id="AKU99920.1"/>
    </source>
</evidence>
<protein>
    <submittedName>
        <fullName evidence="2">Uncharacterized protein</fullName>
    </submittedName>
</protein>
<evidence type="ECO:0000256" key="1">
    <source>
        <dbReference type="SAM" id="SignalP"/>
    </source>
</evidence>
<feature type="chain" id="PRO_5005466669" evidence="1">
    <location>
        <begin position="31"/>
        <end position="349"/>
    </location>
</feature>
<dbReference type="EMBL" id="CP012333">
    <property type="protein sequence ID" value="AKU99920.1"/>
    <property type="molecule type" value="Genomic_DNA"/>
</dbReference>
<reference evidence="2 3" key="1">
    <citation type="submission" date="2015-08" db="EMBL/GenBank/DDBJ databases">
        <authorList>
            <person name="Babu N.S."/>
            <person name="Beckwith C.J."/>
            <person name="Beseler K.G."/>
            <person name="Brison A."/>
            <person name="Carone J.V."/>
            <person name="Caskin T.P."/>
            <person name="Diamond M."/>
            <person name="Durham M.E."/>
            <person name="Foxe J.M."/>
            <person name="Go M."/>
            <person name="Henderson B.A."/>
            <person name="Jones I.B."/>
            <person name="McGettigan J.A."/>
            <person name="Micheletti S.J."/>
            <person name="Nasrallah M.E."/>
            <person name="Ortiz D."/>
            <person name="Piller C.R."/>
            <person name="Privatt S.R."/>
            <person name="Schneider S.L."/>
            <person name="Sharp S."/>
            <person name="Smith T.C."/>
            <person name="Stanton J.D."/>
            <person name="Ullery H.E."/>
            <person name="Wilson R.J."/>
            <person name="Serrano M.G."/>
            <person name="Buck G."/>
            <person name="Lee V."/>
            <person name="Wang Y."/>
            <person name="Carvalho R."/>
            <person name="Voegtly L."/>
            <person name="Shi R."/>
            <person name="Duckworth R."/>
            <person name="Johnson A."/>
            <person name="Loviza R."/>
            <person name="Walstead R."/>
            <person name="Shah Z."/>
            <person name="Kiflezghi M."/>
            <person name="Wade K."/>
            <person name="Ball S.L."/>
            <person name="Bradley K.W."/>
            <person name="Asai D.J."/>
            <person name="Bowman C.A."/>
            <person name="Russell D.A."/>
            <person name="Pope W.H."/>
            <person name="Jacobs-Sera D."/>
            <person name="Hendrix R.W."/>
            <person name="Hatfull G.F."/>
        </authorList>
    </citation>
    <scope>NUCLEOTIDE SEQUENCE [LARGE SCALE GENOMIC DNA]</scope>
    <source>
        <strain evidence="2 3">DSM 27648</strain>
    </source>
</reference>
<keyword evidence="3" id="KW-1185">Reference proteome</keyword>
<dbReference type="KEGG" id="llu:AKJ09_06584"/>
<dbReference type="RefSeq" id="WP_146651297.1">
    <property type="nucleotide sequence ID" value="NZ_CP012333.1"/>
</dbReference>
<dbReference type="Proteomes" id="UP000064967">
    <property type="component" value="Chromosome"/>
</dbReference>